<dbReference type="GO" id="GO:0031490">
    <property type="term" value="F:chromatin DNA binding"/>
    <property type="evidence" value="ECO:0007669"/>
    <property type="project" value="TreeGrafter"/>
</dbReference>
<dbReference type="GO" id="GO:0031507">
    <property type="term" value="P:heterochromatin formation"/>
    <property type="evidence" value="ECO:0007669"/>
    <property type="project" value="TreeGrafter"/>
</dbReference>
<feature type="domain" description="Transcription factor CBF/NF-Y/archaeal histone" evidence="7">
    <location>
        <begin position="39"/>
        <end position="103"/>
    </location>
</feature>
<dbReference type="OrthoDB" id="1707486at2759"/>
<dbReference type="GO" id="GO:0008623">
    <property type="term" value="C:CHRAC"/>
    <property type="evidence" value="ECO:0007669"/>
    <property type="project" value="TreeGrafter"/>
</dbReference>
<feature type="compositionally biased region" description="Acidic residues" evidence="6">
    <location>
        <begin position="191"/>
        <end position="249"/>
    </location>
</feature>
<name>A0A6J3MED1_9PEZI</name>
<feature type="region of interest" description="Disordered" evidence="6">
    <location>
        <begin position="133"/>
        <end position="268"/>
    </location>
</feature>
<evidence type="ECO:0000256" key="5">
    <source>
        <dbReference type="ARBA" id="ARBA00042096"/>
    </source>
</evidence>
<reference evidence="9" key="3">
    <citation type="submission" date="2025-08" db="UniProtKB">
        <authorList>
            <consortium name="RefSeq"/>
        </authorList>
    </citation>
    <scope>IDENTIFICATION</scope>
    <source>
        <strain evidence="9">CBS 342.82</strain>
    </source>
</reference>
<evidence type="ECO:0000256" key="2">
    <source>
        <dbReference type="ARBA" id="ARBA00022705"/>
    </source>
</evidence>
<evidence type="ECO:0000313" key="8">
    <source>
        <dbReference type="Proteomes" id="UP000504637"/>
    </source>
</evidence>
<dbReference type="GO" id="GO:0006974">
    <property type="term" value="P:DNA damage response"/>
    <property type="evidence" value="ECO:0007669"/>
    <property type="project" value="TreeGrafter"/>
</dbReference>
<evidence type="ECO:0000259" key="7">
    <source>
        <dbReference type="Pfam" id="PF00808"/>
    </source>
</evidence>
<dbReference type="RefSeq" id="XP_033463005.1">
    <property type="nucleotide sequence ID" value="XM_033602847.1"/>
</dbReference>
<dbReference type="SUPFAM" id="SSF47113">
    <property type="entry name" value="Histone-fold"/>
    <property type="match status" value="1"/>
</dbReference>
<dbReference type="PANTHER" id="PTHR46172:SF1">
    <property type="entry name" value="DNA POLYMERASE EPSILON SUBUNIT 3"/>
    <property type="match status" value="1"/>
</dbReference>
<evidence type="ECO:0000256" key="6">
    <source>
        <dbReference type="SAM" id="MobiDB-lite"/>
    </source>
</evidence>
<dbReference type="GO" id="GO:0008622">
    <property type="term" value="C:epsilon DNA polymerase complex"/>
    <property type="evidence" value="ECO:0007669"/>
    <property type="project" value="TreeGrafter"/>
</dbReference>
<evidence type="ECO:0000313" key="9">
    <source>
        <dbReference type="RefSeq" id="XP_033463005.1"/>
    </source>
</evidence>
<dbReference type="CDD" id="cd22928">
    <property type="entry name" value="HFD_POLE3_DPB4"/>
    <property type="match status" value="1"/>
</dbReference>
<keyword evidence="8" id="KW-1185">Reference proteome</keyword>
<feature type="compositionally biased region" description="Polar residues" evidence="6">
    <location>
        <begin position="1"/>
        <end position="12"/>
    </location>
</feature>
<evidence type="ECO:0000256" key="1">
    <source>
        <dbReference type="ARBA" id="ARBA00004123"/>
    </source>
</evidence>
<dbReference type="Proteomes" id="UP000504637">
    <property type="component" value="Unplaced"/>
</dbReference>
<feature type="region of interest" description="Disordered" evidence="6">
    <location>
        <begin position="1"/>
        <end position="25"/>
    </location>
</feature>
<accession>A0A6J3MED1</accession>
<proteinExistence type="predicted"/>
<keyword evidence="2" id="KW-0235">DNA replication</keyword>
<dbReference type="GO" id="GO:0046982">
    <property type="term" value="F:protein heterodimerization activity"/>
    <property type="evidence" value="ECO:0007669"/>
    <property type="project" value="InterPro"/>
</dbReference>
<dbReference type="AlphaFoldDB" id="A0A6J3MED1"/>
<dbReference type="Gene3D" id="1.10.20.10">
    <property type="entry name" value="Histone, subunit A"/>
    <property type="match status" value="1"/>
</dbReference>
<dbReference type="InterPro" id="IPR003958">
    <property type="entry name" value="CBFA_NFYB_domain"/>
</dbReference>
<evidence type="ECO:0000256" key="3">
    <source>
        <dbReference type="ARBA" id="ARBA00023242"/>
    </source>
</evidence>
<dbReference type="Pfam" id="PF00808">
    <property type="entry name" value="CBFD_NFYB_HMF"/>
    <property type="match status" value="1"/>
</dbReference>
<dbReference type="GO" id="GO:0006272">
    <property type="term" value="P:leading strand elongation"/>
    <property type="evidence" value="ECO:0007669"/>
    <property type="project" value="TreeGrafter"/>
</dbReference>
<sequence>MPSRKSNVSAVSNGGDEVVDTTPARAVKDKDGLSVDDLSLPKSMIARLAKGVLPANTQIHKDALLALHKSATVFVSYIASNSNDNAQAAGKKTISPLDVIAALKDAEFEGFVPRLEAELKKYNDIQSDKRNNYRKKVKGEKSNTTTTNDESEIQTDADVSVLAEKSNGNGVDAEGSRPAKKLRRANGDASVAEDNETDGDDEDEGQDADENAEDDDEEDDEAAEDAEEADEDEEEEDETMEDSQDDEDPDARPRNELQDEALDDPDSD</sequence>
<dbReference type="GeneID" id="54360647"/>
<dbReference type="InterPro" id="IPR009072">
    <property type="entry name" value="Histone-fold"/>
</dbReference>
<comment type="subcellular location">
    <subcellularLocation>
        <location evidence="1">Nucleus</location>
    </subcellularLocation>
</comment>
<evidence type="ECO:0000256" key="4">
    <source>
        <dbReference type="ARBA" id="ARBA00039775"/>
    </source>
</evidence>
<gene>
    <name evidence="9" type="ORF">K489DRAFT_367238</name>
</gene>
<dbReference type="PANTHER" id="PTHR46172">
    <property type="entry name" value="DNA POLYMERASE EPSILON SUBUNIT 3"/>
    <property type="match status" value="1"/>
</dbReference>
<reference evidence="9" key="2">
    <citation type="submission" date="2020-04" db="EMBL/GenBank/DDBJ databases">
        <authorList>
            <consortium name="NCBI Genome Project"/>
        </authorList>
    </citation>
    <scope>NUCLEOTIDE SEQUENCE</scope>
    <source>
        <strain evidence="9">CBS 342.82</strain>
    </source>
</reference>
<feature type="compositionally biased region" description="Acidic residues" evidence="6">
    <location>
        <begin position="258"/>
        <end position="268"/>
    </location>
</feature>
<dbReference type="InterPro" id="IPR051377">
    <property type="entry name" value="DNA_Pol-Epsilon_Subunit"/>
</dbReference>
<keyword evidence="3" id="KW-0539">Nucleus</keyword>
<organism evidence="9">
    <name type="scientific">Dissoconium aciculare CBS 342.82</name>
    <dbReference type="NCBI Taxonomy" id="1314786"/>
    <lineage>
        <taxon>Eukaryota</taxon>
        <taxon>Fungi</taxon>
        <taxon>Dikarya</taxon>
        <taxon>Ascomycota</taxon>
        <taxon>Pezizomycotina</taxon>
        <taxon>Dothideomycetes</taxon>
        <taxon>Dothideomycetidae</taxon>
        <taxon>Mycosphaerellales</taxon>
        <taxon>Dissoconiaceae</taxon>
        <taxon>Dissoconium</taxon>
    </lineage>
</organism>
<reference evidence="9" key="1">
    <citation type="submission" date="2020-01" db="EMBL/GenBank/DDBJ databases">
        <authorList>
            <consortium name="DOE Joint Genome Institute"/>
            <person name="Haridas S."/>
            <person name="Albert R."/>
            <person name="Binder M."/>
            <person name="Bloem J."/>
            <person name="Labutti K."/>
            <person name="Salamov A."/>
            <person name="Andreopoulos B."/>
            <person name="Baker S.E."/>
            <person name="Barry K."/>
            <person name="Bills G."/>
            <person name="Bluhm B.H."/>
            <person name="Cannon C."/>
            <person name="Castanera R."/>
            <person name="Culley D.E."/>
            <person name="Daum C."/>
            <person name="Ezra D."/>
            <person name="Gonzalez J.B."/>
            <person name="Henrissat B."/>
            <person name="Kuo A."/>
            <person name="Liang C."/>
            <person name="Lipzen A."/>
            <person name="Lutzoni F."/>
            <person name="Magnuson J."/>
            <person name="Mondo S."/>
            <person name="Nolan M."/>
            <person name="Ohm R."/>
            <person name="Pangilinan J."/>
            <person name="Park H.-J."/>
            <person name="Ramirez L."/>
            <person name="Alfaro M."/>
            <person name="Sun H."/>
            <person name="Tritt A."/>
            <person name="Yoshinaga Y."/>
            <person name="Zwiers L.-H."/>
            <person name="Turgeon B.G."/>
            <person name="Goodwin S.B."/>
            <person name="Spatafora J.W."/>
            <person name="Crous P.W."/>
            <person name="Grigoriev I.V."/>
        </authorList>
    </citation>
    <scope>NUCLEOTIDE SEQUENCE</scope>
    <source>
        <strain evidence="9">CBS 342.82</strain>
    </source>
</reference>
<protein>
    <recommendedName>
        <fullName evidence="4">DNA polymerase epsilon subunit D</fullName>
    </recommendedName>
    <alternativeName>
        <fullName evidence="5">DNA polymerase II subunit D</fullName>
    </alternativeName>
</protein>